<dbReference type="Pfam" id="PF24924">
    <property type="entry name" value="DUF7745"/>
    <property type="match status" value="1"/>
</dbReference>
<accession>A0ABR2BH63</accession>
<keyword evidence="5" id="KW-1185">Reference proteome</keyword>
<evidence type="ECO:0000259" key="3">
    <source>
        <dbReference type="Pfam" id="PF24924"/>
    </source>
</evidence>
<organism evidence="4 5">
    <name type="scientific">Hibiscus sabdariffa</name>
    <name type="common">roselle</name>
    <dbReference type="NCBI Taxonomy" id="183260"/>
    <lineage>
        <taxon>Eukaryota</taxon>
        <taxon>Viridiplantae</taxon>
        <taxon>Streptophyta</taxon>
        <taxon>Embryophyta</taxon>
        <taxon>Tracheophyta</taxon>
        <taxon>Spermatophyta</taxon>
        <taxon>Magnoliopsida</taxon>
        <taxon>eudicotyledons</taxon>
        <taxon>Gunneridae</taxon>
        <taxon>Pentapetalae</taxon>
        <taxon>rosids</taxon>
        <taxon>malvids</taxon>
        <taxon>Malvales</taxon>
        <taxon>Malvaceae</taxon>
        <taxon>Malvoideae</taxon>
        <taxon>Hibiscus</taxon>
    </lineage>
</organism>
<feature type="domain" description="DUF7745" evidence="3">
    <location>
        <begin position="55"/>
        <end position="214"/>
    </location>
</feature>
<sequence>MESNFLKEAEENARVQSWSERTQFEKGDSMREGQGSRMSDYTHVHVKQNNLQELKEIWAQWDDNMKQDFYQSYGDITYMLDVKVEKSLIRALAQRWNAAYSCFTVGEVDLTPTVEEYTALFRCPQFQEDKVYTKIPNDKSFTKKLMSLTGATKQWVQGQIEKKGDSFCISWRCLRNLIRVESKQKKKMCMFALGIYGLVIFPKVLGYIEAVVLDIVE</sequence>
<protein>
    <recommendedName>
        <fullName evidence="3">DUF7745 domain-containing protein</fullName>
    </recommendedName>
</protein>
<comment type="caution">
    <text evidence="4">The sequence shown here is derived from an EMBL/GenBank/DDBJ whole genome shotgun (WGS) entry which is preliminary data.</text>
</comment>
<dbReference type="PANTHER" id="PTHR48200:SF1">
    <property type="entry name" value="AMINOTRANSFERASE-LIKE PLANT MOBILE DOMAIN-CONTAINING PROTEIN"/>
    <property type="match status" value="1"/>
</dbReference>
<feature type="compositionally biased region" description="Basic and acidic residues" evidence="1">
    <location>
        <begin position="1"/>
        <end position="13"/>
    </location>
</feature>
<name>A0ABR2BH63_9ROSI</name>
<evidence type="ECO:0000313" key="5">
    <source>
        <dbReference type="Proteomes" id="UP001472677"/>
    </source>
</evidence>
<dbReference type="PANTHER" id="PTHR48200">
    <property type="entry name" value="PROTEIN, PUTATIVE-RELATED"/>
    <property type="match status" value="1"/>
</dbReference>
<feature type="region of interest" description="Disordered" evidence="1">
    <location>
        <begin position="1"/>
        <end position="36"/>
    </location>
</feature>
<dbReference type="EMBL" id="JBBPBM010000124">
    <property type="protein sequence ID" value="KAK8505750.1"/>
    <property type="molecule type" value="Genomic_DNA"/>
</dbReference>
<dbReference type="InterPro" id="IPR056647">
    <property type="entry name" value="DUF7745"/>
</dbReference>
<gene>
    <name evidence="4" type="ORF">V6N12_024733</name>
</gene>
<evidence type="ECO:0000256" key="1">
    <source>
        <dbReference type="SAM" id="MobiDB-lite"/>
    </source>
</evidence>
<evidence type="ECO:0000256" key="2">
    <source>
        <dbReference type="SAM" id="Phobius"/>
    </source>
</evidence>
<keyword evidence="2" id="KW-0812">Transmembrane</keyword>
<feature type="compositionally biased region" description="Basic and acidic residues" evidence="1">
    <location>
        <begin position="22"/>
        <end position="31"/>
    </location>
</feature>
<keyword evidence="2" id="KW-0472">Membrane</keyword>
<keyword evidence="2" id="KW-1133">Transmembrane helix</keyword>
<dbReference type="Proteomes" id="UP001472677">
    <property type="component" value="Unassembled WGS sequence"/>
</dbReference>
<feature type="transmembrane region" description="Helical" evidence="2">
    <location>
        <begin position="188"/>
        <end position="208"/>
    </location>
</feature>
<proteinExistence type="predicted"/>
<reference evidence="4 5" key="1">
    <citation type="journal article" date="2024" name="G3 (Bethesda)">
        <title>Genome assembly of Hibiscus sabdariffa L. provides insights into metabolisms of medicinal natural products.</title>
        <authorList>
            <person name="Kim T."/>
        </authorList>
    </citation>
    <scope>NUCLEOTIDE SEQUENCE [LARGE SCALE GENOMIC DNA]</scope>
    <source>
        <strain evidence="4">TK-2024</strain>
        <tissue evidence="4">Old leaves</tissue>
    </source>
</reference>
<evidence type="ECO:0000313" key="4">
    <source>
        <dbReference type="EMBL" id="KAK8505750.1"/>
    </source>
</evidence>